<evidence type="ECO:0000259" key="2">
    <source>
        <dbReference type="Pfam" id="PF13960"/>
    </source>
</evidence>
<evidence type="ECO:0000313" key="4">
    <source>
        <dbReference type="Proteomes" id="UP001289374"/>
    </source>
</evidence>
<name>A0AAE1T0Q2_9LAMI</name>
<evidence type="ECO:0000256" key="1">
    <source>
        <dbReference type="SAM" id="MobiDB-lite"/>
    </source>
</evidence>
<comment type="caution">
    <text evidence="3">The sequence shown here is derived from an EMBL/GenBank/DDBJ whole genome shotgun (WGS) entry which is preliminary data.</text>
</comment>
<sequence length="315" mass="37155">MDINGKTKDHLKSHKDLKYVTAKSFRFPDGYASNLTWCIDIVNLRLHGVSLLFQVLYLTTLDVKKLQELEANIIVIMCNFEKIFPPTFFDLMEHLIVHLPYEARGVGPMQYKFLRDLKKKVKNKAHVEVSICKAYIVQEIGWFTSHYFESQERYVMETYVLCNSESVALYYQWNPNYRTSRMIFSKVFNWVIKLVMAWRVTLSMVQVSYTEYPSIRSDKADWIVVCKTKARRAVDDSLWTNRISARGSTTTLKVSINTQIYDRYDPNSLVLFFDISEAMQHGVRTSRPYDEDEDDECFEDYETYEQGEEQEDNLE</sequence>
<organism evidence="3 4">
    <name type="scientific">Sesamum angolense</name>
    <dbReference type="NCBI Taxonomy" id="2727404"/>
    <lineage>
        <taxon>Eukaryota</taxon>
        <taxon>Viridiplantae</taxon>
        <taxon>Streptophyta</taxon>
        <taxon>Embryophyta</taxon>
        <taxon>Tracheophyta</taxon>
        <taxon>Spermatophyta</taxon>
        <taxon>Magnoliopsida</taxon>
        <taxon>eudicotyledons</taxon>
        <taxon>Gunneridae</taxon>
        <taxon>Pentapetalae</taxon>
        <taxon>asterids</taxon>
        <taxon>lamiids</taxon>
        <taxon>Lamiales</taxon>
        <taxon>Pedaliaceae</taxon>
        <taxon>Sesamum</taxon>
    </lineage>
</organism>
<dbReference type="Proteomes" id="UP001289374">
    <property type="component" value="Unassembled WGS sequence"/>
</dbReference>
<protein>
    <recommendedName>
        <fullName evidence="2">DUF4218 domain-containing protein</fullName>
    </recommendedName>
</protein>
<feature type="region of interest" description="Disordered" evidence="1">
    <location>
        <begin position="284"/>
        <end position="315"/>
    </location>
</feature>
<reference evidence="3" key="2">
    <citation type="journal article" date="2024" name="Plant">
        <title>Genomic evolution and insights into agronomic trait innovations of Sesamum species.</title>
        <authorList>
            <person name="Miao H."/>
            <person name="Wang L."/>
            <person name="Qu L."/>
            <person name="Liu H."/>
            <person name="Sun Y."/>
            <person name="Le M."/>
            <person name="Wang Q."/>
            <person name="Wei S."/>
            <person name="Zheng Y."/>
            <person name="Lin W."/>
            <person name="Duan Y."/>
            <person name="Cao H."/>
            <person name="Xiong S."/>
            <person name="Wang X."/>
            <person name="Wei L."/>
            <person name="Li C."/>
            <person name="Ma Q."/>
            <person name="Ju M."/>
            <person name="Zhao R."/>
            <person name="Li G."/>
            <person name="Mu C."/>
            <person name="Tian Q."/>
            <person name="Mei H."/>
            <person name="Zhang T."/>
            <person name="Gao T."/>
            <person name="Zhang H."/>
        </authorList>
    </citation>
    <scope>NUCLEOTIDE SEQUENCE</scope>
    <source>
        <strain evidence="3">K16</strain>
    </source>
</reference>
<accession>A0AAE1T0Q2</accession>
<feature type="domain" description="DUF4218" evidence="2">
    <location>
        <begin position="59"/>
        <end position="152"/>
    </location>
</feature>
<dbReference type="PANTHER" id="PTHR48258:SF3">
    <property type="entry name" value="FK506-BINDING PROTEIN 4-LIKE ISOFORM X1"/>
    <property type="match status" value="1"/>
</dbReference>
<gene>
    <name evidence="3" type="ORF">Sango_3021100</name>
</gene>
<proteinExistence type="predicted"/>
<dbReference type="AlphaFoldDB" id="A0AAE1T0Q2"/>
<feature type="compositionally biased region" description="Acidic residues" evidence="1">
    <location>
        <begin position="290"/>
        <end position="315"/>
    </location>
</feature>
<dbReference type="InterPro" id="IPR025452">
    <property type="entry name" value="DUF4218"/>
</dbReference>
<evidence type="ECO:0000313" key="3">
    <source>
        <dbReference type="EMBL" id="KAK4380878.1"/>
    </source>
</evidence>
<dbReference type="PANTHER" id="PTHR48258">
    <property type="entry name" value="DUF4218 DOMAIN-CONTAINING PROTEIN-RELATED"/>
    <property type="match status" value="1"/>
</dbReference>
<dbReference type="Pfam" id="PF13960">
    <property type="entry name" value="DUF4218"/>
    <property type="match status" value="1"/>
</dbReference>
<dbReference type="EMBL" id="JACGWL010001004">
    <property type="protein sequence ID" value="KAK4380878.1"/>
    <property type="molecule type" value="Genomic_DNA"/>
</dbReference>
<reference evidence="3" key="1">
    <citation type="submission" date="2020-06" db="EMBL/GenBank/DDBJ databases">
        <authorList>
            <person name="Li T."/>
            <person name="Hu X."/>
            <person name="Zhang T."/>
            <person name="Song X."/>
            <person name="Zhang H."/>
            <person name="Dai N."/>
            <person name="Sheng W."/>
            <person name="Hou X."/>
            <person name="Wei L."/>
        </authorList>
    </citation>
    <scope>NUCLEOTIDE SEQUENCE</scope>
    <source>
        <strain evidence="3">K16</strain>
        <tissue evidence="3">Leaf</tissue>
    </source>
</reference>
<keyword evidence="4" id="KW-1185">Reference proteome</keyword>